<dbReference type="InterPro" id="IPR000182">
    <property type="entry name" value="GNAT_dom"/>
</dbReference>
<name>A0A9X2IDA8_9ACTN</name>
<evidence type="ECO:0000259" key="1">
    <source>
        <dbReference type="PROSITE" id="PS51186"/>
    </source>
</evidence>
<feature type="domain" description="N-acetyltransferase" evidence="1">
    <location>
        <begin position="119"/>
        <end position="269"/>
    </location>
</feature>
<proteinExistence type="predicted"/>
<comment type="caution">
    <text evidence="2">The sequence shown here is derived from an EMBL/GenBank/DDBJ whole genome shotgun (WGS) entry which is preliminary data.</text>
</comment>
<dbReference type="Gene3D" id="3.40.630.30">
    <property type="match status" value="1"/>
</dbReference>
<dbReference type="RefSeq" id="WP_250825791.1">
    <property type="nucleotide sequence ID" value="NZ_JAMOIL010000001.1"/>
</dbReference>
<keyword evidence="2" id="KW-0012">Acyltransferase</keyword>
<keyword evidence="3" id="KW-1185">Reference proteome</keyword>
<evidence type="ECO:0000313" key="3">
    <source>
        <dbReference type="Proteomes" id="UP001139485"/>
    </source>
</evidence>
<protein>
    <submittedName>
        <fullName evidence="2">GNAT family N-acetyltransferase</fullName>
        <ecNumber evidence="2">2.3.1.-</ecNumber>
    </submittedName>
</protein>
<reference evidence="2" key="1">
    <citation type="submission" date="2022-05" db="EMBL/GenBank/DDBJ databases">
        <authorList>
            <person name="Tuo L."/>
        </authorList>
    </citation>
    <scope>NUCLEOTIDE SEQUENCE</scope>
    <source>
        <strain evidence="2">BSK12Z-4</strain>
    </source>
</reference>
<dbReference type="PROSITE" id="PS51186">
    <property type="entry name" value="GNAT"/>
    <property type="match status" value="1"/>
</dbReference>
<keyword evidence="2" id="KW-0808">Transferase</keyword>
<dbReference type="Pfam" id="PF00583">
    <property type="entry name" value="Acetyltransf_1"/>
    <property type="match status" value="1"/>
</dbReference>
<sequence length="277" mass="29794">MEILSPAWRTDLAMLRLAGSEVEMHPTHVVVRTPEMPTYHWGNFLLLRRVPLRRDLPGVLDLFARSLPGRDHLALGFDDPESGSSVLSALAQARFAVTADLVLTAQRLTPVAPGPHVPRVTRVVSDEDWTQKVALDLACDGGDGSEAHETFASRRAGVQRRLSEAGDAAWFGAWEGSRMLASVGVIGTGGATARIRRAAVHPEARGRGLAAGLVLAAADHAHDAHGAEQLVTVCDPHDPITRLYKKLGLAPAGRQLQAEKHVRPATTTDLLRTPATR</sequence>
<dbReference type="GO" id="GO:0016747">
    <property type="term" value="F:acyltransferase activity, transferring groups other than amino-acyl groups"/>
    <property type="evidence" value="ECO:0007669"/>
    <property type="project" value="InterPro"/>
</dbReference>
<evidence type="ECO:0000313" key="2">
    <source>
        <dbReference type="EMBL" id="MCM0618833.1"/>
    </source>
</evidence>
<organism evidence="2 3">
    <name type="scientific">Nocardioides bruguierae</name>
    <dbReference type="NCBI Taxonomy" id="2945102"/>
    <lineage>
        <taxon>Bacteria</taxon>
        <taxon>Bacillati</taxon>
        <taxon>Actinomycetota</taxon>
        <taxon>Actinomycetes</taxon>
        <taxon>Propionibacteriales</taxon>
        <taxon>Nocardioidaceae</taxon>
        <taxon>Nocardioides</taxon>
    </lineage>
</organism>
<dbReference type="EMBL" id="JAMOIL010000001">
    <property type="protein sequence ID" value="MCM0618833.1"/>
    <property type="molecule type" value="Genomic_DNA"/>
</dbReference>
<dbReference type="InterPro" id="IPR016181">
    <property type="entry name" value="Acyl_CoA_acyltransferase"/>
</dbReference>
<dbReference type="AlphaFoldDB" id="A0A9X2IDA8"/>
<gene>
    <name evidence="2" type="ORF">M8330_00825</name>
</gene>
<dbReference type="Proteomes" id="UP001139485">
    <property type="component" value="Unassembled WGS sequence"/>
</dbReference>
<accession>A0A9X2IDA8</accession>
<dbReference type="EC" id="2.3.1.-" evidence="2"/>
<dbReference type="SUPFAM" id="SSF55729">
    <property type="entry name" value="Acyl-CoA N-acyltransferases (Nat)"/>
    <property type="match status" value="1"/>
</dbReference>